<dbReference type="InterPro" id="IPR052530">
    <property type="entry name" value="NAD(P)H_nitroreductase"/>
</dbReference>
<dbReference type="Proteomes" id="UP000183988">
    <property type="component" value="Unassembled WGS sequence"/>
</dbReference>
<dbReference type="Gene3D" id="3.40.109.10">
    <property type="entry name" value="NADH Oxidase"/>
    <property type="match status" value="1"/>
</dbReference>
<dbReference type="PANTHER" id="PTHR43821:SF1">
    <property type="entry name" value="NAD(P)H NITROREDUCTASE YDJA-RELATED"/>
    <property type="match status" value="1"/>
</dbReference>
<evidence type="ECO:0000259" key="1">
    <source>
        <dbReference type="Pfam" id="PF00881"/>
    </source>
</evidence>
<protein>
    <submittedName>
        <fullName evidence="2">Nitroreductase</fullName>
    </submittedName>
</protein>
<evidence type="ECO:0000313" key="2">
    <source>
        <dbReference type="EMBL" id="SHF85867.1"/>
    </source>
</evidence>
<proteinExistence type="predicted"/>
<dbReference type="EMBL" id="FQVW01000007">
    <property type="protein sequence ID" value="SHF85867.1"/>
    <property type="molecule type" value="Genomic_DNA"/>
</dbReference>
<dbReference type="InterPro" id="IPR000415">
    <property type="entry name" value="Nitroreductase-like"/>
</dbReference>
<keyword evidence="3" id="KW-1185">Reference proteome</keyword>
<dbReference type="SUPFAM" id="SSF55469">
    <property type="entry name" value="FMN-dependent nitroreductase-like"/>
    <property type="match status" value="1"/>
</dbReference>
<accession>A0A1M5F2Z6</accession>
<evidence type="ECO:0000313" key="3">
    <source>
        <dbReference type="Proteomes" id="UP000183988"/>
    </source>
</evidence>
<feature type="domain" description="Nitroreductase" evidence="1">
    <location>
        <begin position="9"/>
        <end position="167"/>
    </location>
</feature>
<dbReference type="STRING" id="930117.SAMN05216225_100731"/>
<dbReference type="Pfam" id="PF00881">
    <property type="entry name" value="Nitroreductase"/>
    <property type="match status" value="1"/>
</dbReference>
<gene>
    <name evidence="2" type="ORF">SAMN05216225_100731</name>
</gene>
<sequence>MTILLLDAIKERRSIYSFKKEEVDIELLKEIFTFGTYAPTHYMKEPWQIKLYQKSGKNHFIEEVIKSYQRIGMIKTSKDEKTLKMIDSMREFLNAIPHHALIYYEKENDPIRNDEEYAAVCAFIQNVQLAAWQYGVGVLWTITPYMYDQEFHESVGLDSDVVKIAAVLQMGFPKKVPPMRERTPIEGKLEIIT</sequence>
<organism evidence="2 3">
    <name type="scientific">Ornithinibacillus halophilus</name>
    <dbReference type="NCBI Taxonomy" id="930117"/>
    <lineage>
        <taxon>Bacteria</taxon>
        <taxon>Bacillati</taxon>
        <taxon>Bacillota</taxon>
        <taxon>Bacilli</taxon>
        <taxon>Bacillales</taxon>
        <taxon>Bacillaceae</taxon>
        <taxon>Ornithinibacillus</taxon>
    </lineage>
</organism>
<dbReference type="GO" id="GO:0016491">
    <property type="term" value="F:oxidoreductase activity"/>
    <property type="evidence" value="ECO:0007669"/>
    <property type="project" value="InterPro"/>
</dbReference>
<reference evidence="2 3" key="1">
    <citation type="submission" date="2016-11" db="EMBL/GenBank/DDBJ databases">
        <authorList>
            <person name="Jaros S."/>
            <person name="Januszkiewicz K."/>
            <person name="Wedrychowicz H."/>
        </authorList>
    </citation>
    <scope>NUCLEOTIDE SEQUENCE [LARGE SCALE GENOMIC DNA]</scope>
    <source>
        <strain evidence="2 3">IBRC-M 10683</strain>
    </source>
</reference>
<name>A0A1M5F2Z6_9BACI</name>
<dbReference type="OrthoDB" id="9804207at2"/>
<dbReference type="AlphaFoldDB" id="A0A1M5F2Z6"/>
<dbReference type="PANTHER" id="PTHR43821">
    <property type="entry name" value="NAD(P)H NITROREDUCTASE YDJA-RELATED"/>
    <property type="match status" value="1"/>
</dbReference>
<dbReference type="RefSeq" id="WP_084063219.1">
    <property type="nucleotide sequence ID" value="NZ_FQVW01000007.1"/>
</dbReference>
<dbReference type="InterPro" id="IPR029479">
    <property type="entry name" value="Nitroreductase"/>
</dbReference>